<keyword evidence="1" id="KW-1133">Transmembrane helix</keyword>
<dbReference type="GO" id="GO:0004175">
    <property type="term" value="F:endopeptidase activity"/>
    <property type="evidence" value="ECO:0007669"/>
    <property type="project" value="UniProtKB-ARBA"/>
</dbReference>
<keyword evidence="3" id="KW-0482">Metalloprotease</keyword>
<feature type="transmembrane region" description="Helical" evidence="1">
    <location>
        <begin position="182"/>
        <end position="204"/>
    </location>
</feature>
<feature type="transmembrane region" description="Helical" evidence="1">
    <location>
        <begin position="76"/>
        <end position="99"/>
    </location>
</feature>
<keyword evidence="3" id="KW-0378">Hydrolase</keyword>
<gene>
    <name evidence="3" type="ORF">KME60_11930</name>
</gene>
<feature type="transmembrane region" description="Helical" evidence="1">
    <location>
        <begin position="35"/>
        <end position="56"/>
    </location>
</feature>
<dbReference type="Pfam" id="PF02517">
    <property type="entry name" value="Rce1-like"/>
    <property type="match status" value="1"/>
</dbReference>
<comment type="caution">
    <text evidence="3">The sequence shown here is derived from an EMBL/GenBank/DDBJ whole genome shotgun (WGS) entry which is preliminary data.</text>
</comment>
<feature type="transmembrane region" description="Helical" evidence="1">
    <location>
        <begin position="236"/>
        <end position="257"/>
    </location>
</feature>
<proteinExistence type="predicted"/>
<dbReference type="PANTHER" id="PTHR35797:SF1">
    <property type="entry name" value="PROTEASE"/>
    <property type="match status" value="1"/>
</dbReference>
<dbReference type="InterPro" id="IPR042150">
    <property type="entry name" value="MmRce1-like"/>
</dbReference>
<sequence length="304" mass="33630">MPTNIQKSLIFIAATFLLNYLLIIVYLALGKKWEAPNSVIVSSTYMLVPMLVTIIVQKFLYRDSLRMLGLSFSLNWWFLVAWLLPGIIAFLSLGINLLVPNVQYSSDFSGFLNSLKSVVKPEDLQNIKSDITAIPTPIFIVMNVVQSLIAGLTINALFAFGEELGWRGMLQTQLNSLGFWKSSLIIGLTWGIWHAPLILLGHNYPQHPKIGVLMMTIFTLLLSPIFAYIKIKSQSVIAIAILHGTLNAIAGLPLLFIKGGNDLTNGVTGLAGLITLVAINISFLVYDFFLAKQPIMLNSISLHR</sequence>
<feature type="domain" description="CAAX prenyl protease 2/Lysostaphin resistance protein A-like" evidence="2">
    <location>
        <begin position="147"/>
        <end position="249"/>
    </location>
</feature>
<keyword evidence="1" id="KW-0472">Membrane</keyword>
<dbReference type="Proteomes" id="UP000729701">
    <property type="component" value="Unassembled WGS sequence"/>
</dbReference>
<reference evidence="3" key="1">
    <citation type="submission" date="2021-05" db="EMBL/GenBank/DDBJ databases">
        <authorList>
            <person name="Pietrasiak N."/>
            <person name="Ward R."/>
            <person name="Stajich J.E."/>
            <person name="Kurbessoian T."/>
        </authorList>
    </citation>
    <scope>NUCLEOTIDE SEQUENCE</scope>
    <source>
        <strain evidence="3">GSE-NOS-MK-12-04C</strain>
    </source>
</reference>
<accession>A0A951QMD0</accession>
<feature type="transmembrane region" description="Helical" evidence="1">
    <location>
        <begin position="269"/>
        <end position="289"/>
    </location>
</feature>
<dbReference type="GO" id="GO:0080120">
    <property type="term" value="P:CAAX-box protein maturation"/>
    <property type="evidence" value="ECO:0007669"/>
    <property type="project" value="UniProtKB-ARBA"/>
</dbReference>
<evidence type="ECO:0000256" key="1">
    <source>
        <dbReference type="SAM" id="Phobius"/>
    </source>
</evidence>
<dbReference type="InterPro" id="IPR003675">
    <property type="entry name" value="Rce1/LyrA-like_dom"/>
</dbReference>
<dbReference type="AlphaFoldDB" id="A0A951QMD0"/>
<keyword evidence="3" id="KW-0645">Protease</keyword>
<organism evidence="3 4">
    <name type="scientific">Cyanomargarita calcarea GSE-NOS-MK-12-04C</name>
    <dbReference type="NCBI Taxonomy" id="2839659"/>
    <lineage>
        <taxon>Bacteria</taxon>
        <taxon>Bacillati</taxon>
        <taxon>Cyanobacteriota</taxon>
        <taxon>Cyanophyceae</taxon>
        <taxon>Nostocales</taxon>
        <taxon>Cyanomargaritaceae</taxon>
        <taxon>Cyanomargarita</taxon>
    </lineage>
</organism>
<keyword evidence="1" id="KW-0812">Transmembrane</keyword>
<dbReference type="EMBL" id="JAHHGZ010000010">
    <property type="protein sequence ID" value="MBW4668101.1"/>
    <property type="molecule type" value="Genomic_DNA"/>
</dbReference>
<protein>
    <submittedName>
        <fullName evidence="3">CPBP family intramembrane metalloprotease</fullName>
    </submittedName>
</protein>
<dbReference type="PANTHER" id="PTHR35797">
    <property type="entry name" value="PROTEASE-RELATED"/>
    <property type="match status" value="1"/>
</dbReference>
<name>A0A951QMD0_9CYAN</name>
<reference evidence="3" key="2">
    <citation type="journal article" date="2022" name="Microbiol. Resour. Announc.">
        <title>Metagenome Sequencing to Explore Phylogenomics of Terrestrial Cyanobacteria.</title>
        <authorList>
            <person name="Ward R.D."/>
            <person name="Stajich J.E."/>
            <person name="Johansen J.R."/>
            <person name="Huntemann M."/>
            <person name="Clum A."/>
            <person name="Foster B."/>
            <person name="Foster B."/>
            <person name="Roux S."/>
            <person name="Palaniappan K."/>
            <person name="Varghese N."/>
            <person name="Mukherjee S."/>
            <person name="Reddy T.B.K."/>
            <person name="Daum C."/>
            <person name="Copeland A."/>
            <person name="Chen I.A."/>
            <person name="Ivanova N.N."/>
            <person name="Kyrpides N.C."/>
            <person name="Shapiro N."/>
            <person name="Eloe-Fadrosh E.A."/>
            <person name="Pietrasiak N."/>
        </authorList>
    </citation>
    <scope>NUCLEOTIDE SEQUENCE</scope>
    <source>
        <strain evidence="3">GSE-NOS-MK-12-04C</strain>
    </source>
</reference>
<feature type="transmembrane region" description="Helical" evidence="1">
    <location>
        <begin position="138"/>
        <end position="161"/>
    </location>
</feature>
<feature type="transmembrane region" description="Helical" evidence="1">
    <location>
        <begin position="9"/>
        <end position="29"/>
    </location>
</feature>
<feature type="transmembrane region" description="Helical" evidence="1">
    <location>
        <begin position="210"/>
        <end position="229"/>
    </location>
</feature>
<evidence type="ECO:0000313" key="3">
    <source>
        <dbReference type="EMBL" id="MBW4668101.1"/>
    </source>
</evidence>
<evidence type="ECO:0000313" key="4">
    <source>
        <dbReference type="Proteomes" id="UP000729701"/>
    </source>
</evidence>
<dbReference type="GO" id="GO:0008237">
    <property type="term" value="F:metallopeptidase activity"/>
    <property type="evidence" value="ECO:0007669"/>
    <property type="project" value="UniProtKB-KW"/>
</dbReference>
<evidence type="ECO:0000259" key="2">
    <source>
        <dbReference type="Pfam" id="PF02517"/>
    </source>
</evidence>